<dbReference type="Pfam" id="PF02624">
    <property type="entry name" value="YcaO"/>
    <property type="match status" value="1"/>
</dbReference>
<name>A0A756IHA5_SALER</name>
<accession>A0A756IHA5</accession>
<sequence>MINVYSNLMSAWPATMVMSPKLNRNMPTFSQVWDYERTTPASAAGETLQSIQGAIGEYFERRHFFNEIVAGSEKTLYEMMIPPAADAFTEAFIQTSSLTKDEVRSHKFKTASAFNLFNLEKQEIPAVIIALDNITATNDLKFYPDRDTCGCSFHGSLNTSIEGALCEFMERQSLLLYWLQGKANYEISREIMTGINHIDEILQSLRSEGEIRIFDITLPGAPGYAVLTLYGTTKKGSQIKYSTGLSYADSLKKALCKSVTELWQSYICLHNFLIGGYTDDDIIDSYQRHFMLCNEYQTFTDLCENTVLLTQNVKLILEENTSVNHNLSDYLEKISRNIFVYYARERVSDYLVWYTKIISPDFFLHMNNSGEINLNNNIYRAGSGITNRESKMVPFP</sequence>
<gene>
    <name evidence="2" type="ORF">G8O67_005287</name>
</gene>
<comment type="caution">
    <text evidence="2">The sequence shown here is derived from an EMBL/GenBank/DDBJ whole genome shotgun (WGS) entry which is preliminary data.</text>
</comment>
<dbReference type="PROSITE" id="PS51664">
    <property type="entry name" value="YCAO"/>
    <property type="match status" value="1"/>
</dbReference>
<reference evidence="2" key="1">
    <citation type="journal article" date="2018" name="Genome Biol.">
        <title>SKESA: strategic k-mer extension for scrupulous assemblies.</title>
        <authorList>
            <person name="Souvorov A."/>
            <person name="Agarwala R."/>
            <person name="Lipman D.J."/>
        </authorList>
    </citation>
    <scope>NUCLEOTIDE SEQUENCE</scope>
    <source>
        <strain evidence="2">MA.CK_00/00002125</strain>
    </source>
</reference>
<dbReference type="InterPro" id="IPR003776">
    <property type="entry name" value="YcaO-like_dom"/>
</dbReference>
<proteinExistence type="predicted"/>
<evidence type="ECO:0000259" key="1">
    <source>
        <dbReference type="PROSITE" id="PS51664"/>
    </source>
</evidence>
<dbReference type="AlphaFoldDB" id="A0A756IHA5"/>
<dbReference type="Gene3D" id="3.30.1330.230">
    <property type="match status" value="1"/>
</dbReference>
<protein>
    <submittedName>
        <fullName evidence="2">YcaO-like family protein</fullName>
    </submittedName>
</protein>
<dbReference type="EMBL" id="DAAWYJ010000046">
    <property type="protein sequence ID" value="HAG0017881.1"/>
    <property type="molecule type" value="Genomic_DNA"/>
</dbReference>
<dbReference type="PANTHER" id="PTHR37809">
    <property type="entry name" value="RIBOSOMAL PROTEIN S12 METHYLTHIOTRANSFERASE ACCESSORY FACTOR YCAO"/>
    <property type="match status" value="1"/>
</dbReference>
<reference evidence="2" key="2">
    <citation type="submission" date="2020-02" db="EMBL/GenBank/DDBJ databases">
        <authorList>
            <consortium name="NCBI Pathogen Detection Project"/>
        </authorList>
    </citation>
    <scope>NUCLEOTIDE SEQUENCE</scope>
    <source>
        <strain evidence="2">MA.CK_00/00002125</strain>
    </source>
</reference>
<organism evidence="2">
    <name type="scientific">Salmonella enterica</name>
    <name type="common">Salmonella choleraesuis</name>
    <dbReference type="NCBI Taxonomy" id="28901"/>
    <lineage>
        <taxon>Bacteria</taxon>
        <taxon>Pseudomonadati</taxon>
        <taxon>Pseudomonadota</taxon>
        <taxon>Gammaproteobacteria</taxon>
        <taxon>Enterobacterales</taxon>
        <taxon>Enterobacteriaceae</taxon>
        <taxon>Salmonella</taxon>
    </lineage>
</organism>
<evidence type="ECO:0000313" key="2">
    <source>
        <dbReference type="EMBL" id="HAG0017881.1"/>
    </source>
</evidence>
<dbReference type="PANTHER" id="PTHR37809:SF1">
    <property type="entry name" value="RIBOSOMAL PROTEIN S12 METHYLTHIOTRANSFERASE ACCESSORY FACTOR YCAO"/>
    <property type="match status" value="1"/>
</dbReference>
<feature type="domain" description="YcaO" evidence="1">
    <location>
        <begin position="41"/>
        <end position="396"/>
    </location>
</feature>